<reference evidence="2" key="1">
    <citation type="submission" date="2016-01" db="EMBL/GenBank/DDBJ databases">
        <authorList>
            <person name="Mitreva M."/>
            <person name="Pepin K.H."/>
            <person name="Mihindukulasuriya K.A."/>
            <person name="Fulton R."/>
            <person name="Fronick C."/>
            <person name="O'Laughlin M."/>
            <person name="Miner T."/>
            <person name="Herter B."/>
            <person name="Rosa B.A."/>
            <person name="Cordes M."/>
            <person name="Tomlinson C."/>
            <person name="Wollam A."/>
            <person name="Palsikar V.B."/>
            <person name="Mardis E.R."/>
            <person name="Wilson R.K."/>
        </authorList>
    </citation>
    <scope>NUCLEOTIDE SEQUENCE [LARGE SCALE GENOMIC DNA]</scope>
    <source>
        <strain evidence="2">DNF00729</strain>
    </source>
</reference>
<organism evidence="1 2">
    <name type="scientific">Aedoeadaptatus coxii</name>
    <dbReference type="NCBI Taxonomy" id="755172"/>
    <lineage>
        <taxon>Bacteria</taxon>
        <taxon>Bacillati</taxon>
        <taxon>Bacillota</taxon>
        <taxon>Tissierellia</taxon>
        <taxon>Tissierellales</taxon>
        <taxon>Peptoniphilaceae</taxon>
        <taxon>Aedoeadaptatus</taxon>
    </lineage>
</organism>
<evidence type="ECO:0008006" key="3">
    <source>
        <dbReference type="Google" id="ProtNLM"/>
    </source>
</evidence>
<dbReference type="PATRIC" id="fig|755172.3.peg.315"/>
<dbReference type="OrthoDB" id="3035915at2"/>
<name>A0A134AJW2_9FIRM</name>
<protein>
    <recommendedName>
        <fullName evidence="3">LSM domain protein</fullName>
    </recommendedName>
</protein>
<dbReference type="STRING" id="755172.HMPREF1863_00328"/>
<dbReference type="RefSeq" id="WP_068366736.1">
    <property type="nucleotide sequence ID" value="NZ_KQ960160.1"/>
</dbReference>
<sequence>MDNLKKYWGKNIRLLDIDNGEWRGFVEGYTDSNNNPEEEESIDVRIGHSLYIFFPCDIKDIEILE</sequence>
<evidence type="ECO:0000313" key="1">
    <source>
        <dbReference type="EMBL" id="KXB68011.1"/>
    </source>
</evidence>
<dbReference type="EMBL" id="LSDG01000008">
    <property type="protein sequence ID" value="KXB68011.1"/>
    <property type="molecule type" value="Genomic_DNA"/>
</dbReference>
<accession>A0A134AJW2</accession>
<comment type="caution">
    <text evidence="1">The sequence shown here is derived from an EMBL/GenBank/DDBJ whole genome shotgun (WGS) entry which is preliminary data.</text>
</comment>
<evidence type="ECO:0000313" key="2">
    <source>
        <dbReference type="Proteomes" id="UP000070442"/>
    </source>
</evidence>
<proteinExistence type="predicted"/>
<dbReference type="AlphaFoldDB" id="A0A134AJW2"/>
<keyword evidence="2" id="KW-1185">Reference proteome</keyword>
<gene>
    <name evidence="1" type="ORF">HMPREF1863_00328</name>
</gene>
<dbReference type="Proteomes" id="UP000070442">
    <property type="component" value="Unassembled WGS sequence"/>
</dbReference>